<evidence type="ECO:0000313" key="4">
    <source>
        <dbReference type="Proteomes" id="UP000001194"/>
    </source>
</evidence>
<feature type="region of interest" description="Disordered" evidence="2">
    <location>
        <begin position="268"/>
        <end position="349"/>
    </location>
</feature>
<organism evidence="4">
    <name type="scientific">Laccaria bicolor (strain S238N-H82 / ATCC MYA-4686)</name>
    <name type="common">Bicoloured deceiver</name>
    <name type="synonym">Laccaria laccata var. bicolor</name>
    <dbReference type="NCBI Taxonomy" id="486041"/>
    <lineage>
        <taxon>Eukaryota</taxon>
        <taxon>Fungi</taxon>
        <taxon>Dikarya</taxon>
        <taxon>Basidiomycota</taxon>
        <taxon>Agaricomycotina</taxon>
        <taxon>Agaricomycetes</taxon>
        <taxon>Agaricomycetidae</taxon>
        <taxon>Agaricales</taxon>
        <taxon>Agaricineae</taxon>
        <taxon>Hydnangiaceae</taxon>
        <taxon>Laccaria</taxon>
    </lineage>
</organism>
<dbReference type="AlphaFoldDB" id="B0D141"/>
<feature type="compositionally biased region" description="Polar residues" evidence="2">
    <location>
        <begin position="734"/>
        <end position="745"/>
    </location>
</feature>
<feature type="compositionally biased region" description="Polar residues" evidence="2">
    <location>
        <begin position="902"/>
        <end position="916"/>
    </location>
</feature>
<dbReference type="InParanoid" id="B0D141"/>
<accession>B0D141</accession>
<dbReference type="GeneID" id="6073036"/>
<feature type="region of interest" description="Disordered" evidence="2">
    <location>
        <begin position="685"/>
        <end position="707"/>
    </location>
</feature>
<reference evidence="3 4" key="1">
    <citation type="journal article" date="2008" name="Nature">
        <title>The genome of Laccaria bicolor provides insights into mycorrhizal symbiosis.</title>
        <authorList>
            <person name="Martin F."/>
            <person name="Aerts A."/>
            <person name="Ahren D."/>
            <person name="Brun A."/>
            <person name="Danchin E.G.J."/>
            <person name="Duchaussoy F."/>
            <person name="Gibon J."/>
            <person name="Kohler A."/>
            <person name="Lindquist E."/>
            <person name="Pereda V."/>
            <person name="Salamov A."/>
            <person name="Shapiro H.J."/>
            <person name="Wuyts J."/>
            <person name="Blaudez D."/>
            <person name="Buee M."/>
            <person name="Brokstein P."/>
            <person name="Canbaeck B."/>
            <person name="Cohen D."/>
            <person name="Courty P.E."/>
            <person name="Coutinho P.M."/>
            <person name="Delaruelle C."/>
            <person name="Detter J.C."/>
            <person name="Deveau A."/>
            <person name="DiFazio S."/>
            <person name="Duplessis S."/>
            <person name="Fraissinet-Tachet L."/>
            <person name="Lucic E."/>
            <person name="Frey-Klett P."/>
            <person name="Fourrey C."/>
            <person name="Feussner I."/>
            <person name="Gay G."/>
            <person name="Grimwood J."/>
            <person name="Hoegger P.J."/>
            <person name="Jain P."/>
            <person name="Kilaru S."/>
            <person name="Labbe J."/>
            <person name="Lin Y.C."/>
            <person name="Legue V."/>
            <person name="Le Tacon F."/>
            <person name="Marmeisse R."/>
            <person name="Melayah D."/>
            <person name="Montanini B."/>
            <person name="Muratet M."/>
            <person name="Nehls U."/>
            <person name="Niculita-Hirzel H."/>
            <person name="Oudot-Le Secq M.P."/>
            <person name="Peter M."/>
            <person name="Quesneville H."/>
            <person name="Rajashekar B."/>
            <person name="Reich M."/>
            <person name="Rouhier N."/>
            <person name="Schmutz J."/>
            <person name="Yin T."/>
            <person name="Chalot M."/>
            <person name="Henrissat B."/>
            <person name="Kuees U."/>
            <person name="Lucas S."/>
            <person name="Van de Peer Y."/>
            <person name="Podila G.K."/>
            <person name="Polle A."/>
            <person name="Pukkila P.J."/>
            <person name="Richardson P.M."/>
            <person name="Rouze P."/>
            <person name="Sanders I.R."/>
            <person name="Stajich J.E."/>
            <person name="Tunlid A."/>
            <person name="Tuskan G."/>
            <person name="Grigoriev I.V."/>
        </authorList>
    </citation>
    <scope>NUCLEOTIDE SEQUENCE [LARGE SCALE GENOMIC DNA]</scope>
    <source>
        <strain evidence="4">S238N-H82 / ATCC MYA-4686</strain>
    </source>
</reference>
<feature type="compositionally biased region" description="Polar residues" evidence="2">
    <location>
        <begin position="833"/>
        <end position="846"/>
    </location>
</feature>
<name>B0D141_LACBS</name>
<evidence type="ECO:0000256" key="1">
    <source>
        <dbReference type="SAM" id="Coils"/>
    </source>
</evidence>
<dbReference type="RefSeq" id="XP_001877464.1">
    <property type="nucleotide sequence ID" value="XM_001877429.1"/>
</dbReference>
<feature type="compositionally biased region" description="Basic and acidic residues" evidence="2">
    <location>
        <begin position="291"/>
        <end position="310"/>
    </location>
</feature>
<feature type="compositionally biased region" description="Polar residues" evidence="2">
    <location>
        <begin position="752"/>
        <end position="769"/>
    </location>
</feature>
<sequence length="1112" mass="118903">MFSFQPLSLVRAAISGSRLSQSISAASLGAIDVDYFLESLESAGSTIFPKLLGGPEPIVPRYIAPTPNAAAVRKARPAPSSASYNILASQNLSLKRRIRSLEADNQTLSTAVQYLDQKLIDAKDDHDHAKMMLASDLGALEHEMVELKAKYYTELSDGRALRRRAKVDKDELVMLRDKFAQAEKFISSMAELNAAEPVFRRAAQAFKDGKTAEDALVDSIKDATNNGGPVRSRIMPGIVELGTPNHSLVPFNSHQKTLQDRENAIQISKQPAQTVPTASSTATPSSLNDVDDAKCDAVVEKQQHQPHTLDDPFNCSKNGEDIFPSSFSTPSRHAGSATAPSLDKTTRSPFDEVDLNRSIDFFSSSESFIETPTKSSAKALGKRRATMMKAQRVSTSPICSPKLRKVVPRVPDELLTLTDSKGRRVTSLDTSLASSTMPTCEPAIDVPSTAVPNTKLLTAAQSDTSDPFTKTEDEAQLAEPCVLSSSGVVAKPGPSSLALQTTLDSSAPAVNEGSLLAVQALQSLERICAAFSSDTLGSLEMTESESESEPDLESLISILEQEISSTNYAGNASFSGSPTTPQTKRNVVDQDETPKAPIISKFASPRSTPTPPSSKMKQPSYRSPATLSKAVSPRPSPLLPHSVFRDPASSPKPRTDRIQQSPNIPSMPLSSMHAVGPLIGNNASRVSGHAISTPSTYPTPSQSPLAESMNPLERRIHYVLEPTQPLRIVKKSAQKPSSAIQSSVLSDVVPPTASSSSNPSGPATNTAIPSNHDPVPAASHTRHSSNSQTPLAESLNPVQRRIQYLLQPTQPLRIVKKSAQKAFLATQRPPLSNVTNIAAPTSSAKPTVTDKSKPPSVNTKGSKNENRPPTASKNRPISRIASVINPASTRPRTRPTHKTIDSNDFGSITIIRNTPLDSPPPSRPAGIVPKTPPLTSIPKLISRKTQNDDTPNKAATARPKKQLASPSLRPALDSNSAPSPLASDRQPILKSNLRLSISSLTSRAQQVTWSPRAVEVLATNATPSTPSSPTKMPMRLNAQSSFQVDAKNIHSPLTKLRMSLSPSSRGVSSTDDSNKLRATQNAATPSGTTNIKQKTATPPSRGILRRLSAAIS</sequence>
<evidence type="ECO:0000256" key="2">
    <source>
        <dbReference type="SAM" id="MobiDB-lite"/>
    </source>
</evidence>
<protein>
    <submittedName>
        <fullName evidence="3">Predicted protein</fullName>
    </submittedName>
</protein>
<feature type="region of interest" description="Disordered" evidence="2">
    <location>
        <begin position="730"/>
        <end position="792"/>
    </location>
</feature>
<feature type="coiled-coil region" evidence="1">
    <location>
        <begin position="84"/>
        <end position="111"/>
    </location>
</feature>
<feature type="region of interest" description="Disordered" evidence="2">
    <location>
        <begin position="1055"/>
        <end position="1112"/>
    </location>
</feature>
<feature type="compositionally biased region" description="Polar residues" evidence="2">
    <location>
        <begin position="855"/>
        <end position="875"/>
    </location>
</feature>
<feature type="compositionally biased region" description="Low complexity" evidence="2">
    <location>
        <begin position="692"/>
        <end position="704"/>
    </location>
</feature>
<dbReference type="KEGG" id="lbc:LACBIDRAFT_324218"/>
<proteinExistence type="predicted"/>
<dbReference type="OrthoDB" id="2798624at2759"/>
<evidence type="ECO:0000313" key="3">
    <source>
        <dbReference type="EMBL" id="EDR11567.1"/>
    </source>
</evidence>
<feature type="region of interest" description="Disordered" evidence="2">
    <location>
        <begin position="568"/>
        <end position="669"/>
    </location>
</feature>
<dbReference type="HOGENOM" id="CLU_281586_0_0_1"/>
<feature type="compositionally biased region" description="Polar residues" evidence="2">
    <location>
        <begin position="1060"/>
        <end position="1098"/>
    </location>
</feature>
<feature type="region of interest" description="Disordered" evidence="2">
    <location>
        <begin position="833"/>
        <end position="985"/>
    </location>
</feature>
<keyword evidence="1" id="KW-0175">Coiled coil</keyword>
<feature type="compositionally biased region" description="Polar residues" evidence="2">
    <location>
        <begin position="568"/>
        <end position="585"/>
    </location>
</feature>
<dbReference type="EMBL" id="DS547095">
    <property type="protein sequence ID" value="EDR11567.1"/>
    <property type="molecule type" value="Genomic_DNA"/>
</dbReference>
<keyword evidence="4" id="KW-1185">Reference proteome</keyword>
<dbReference type="Proteomes" id="UP000001194">
    <property type="component" value="Unassembled WGS sequence"/>
</dbReference>
<gene>
    <name evidence="3" type="ORF">LACBIDRAFT_324218</name>
</gene>
<feature type="compositionally biased region" description="Low complexity" evidence="2">
    <location>
        <begin position="271"/>
        <end position="286"/>
    </location>
</feature>